<evidence type="ECO:0000256" key="10">
    <source>
        <dbReference type="ARBA" id="ARBA00023134"/>
    </source>
</evidence>
<evidence type="ECO:0000259" key="14">
    <source>
        <dbReference type="Pfam" id="PF07664"/>
    </source>
</evidence>
<feature type="domain" description="Nucleoside transporter/FeoB GTPase Gate" evidence="15">
    <location>
        <begin position="200"/>
        <end position="293"/>
    </location>
</feature>
<proteinExistence type="predicted"/>
<dbReference type="NCBIfam" id="TIGR00437">
    <property type="entry name" value="feoB"/>
    <property type="match status" value="1"/>
</dbReference>
<comment type="subcellular location">
    <subcellularLocation>
        <location evidence="1">Cell membrane</location>
        <topology evidence="1">Multi-pass membrane protein</topology>
    </subcellularLocation>
</comment>
<feature type="transmembrane region" description="Helical" evidence="13">
    <location>
        <begin position="360"/>
        <end position="381"/>
    </location>
</feature>
<feature type="domain" description="FeoB cytosolic helical" evidence="16">
    <location>
        <begin position="23"/>
        <end position="109"/>
    </location>
</feature>
<evidence type="ECO:0000256" key="6">
    <source>
        <dbReference type="ARBA" id="ARBA00022741"/>
    </source>
</evidence>
<gene>
    <name evidence="17" type="ORF">SDC9_112367</name>
</gene>
<protein>
    <recommendedName>
        <fullName evidence="12">Ferrous iron transport protein B</fullName>
    </recommendedName>
</protein>
<keyword evidence="11 13" id="KW-0472">Membrane</keyword>
<comment type="caution">
    <text evidence="17">The sequence shown here is derived from an EMBL/GenBank/DDBJ whole genome shotgun (WGS) entry which is preliminary data.</text>
</comment>
<keyword evidence="7 13" id="KW-1133">Transmembrane helix</keyword>
<feature type="transmembrane region" description="Helical" evidence="13">
    <location>
        <begin position="192"/>
        <end position="216"/>
    </location>
</feature>
<dbReference type="PANTHER" id="PTHR43185:SF1">
    <property type="entry name" value="FE(2+) TRANSPORTER FEOB"/>
    <property type="match status" value="1"/>
</dbReference>
<feature type="transmembrane region" description="Helical" evidence="13">
    <location>
        <begin position="494"/>
        <end position="515"/>
    </location>
</feature>
<evidence type="ECO:0000313" key="17">
    <source>
        <dbReference type="EMBL" id="MPM65470.1"/>
    </source>
</evidence>
<evidence type="ECO:0000256" key="7">
    <source>
        <dbReference type="ARBA" id="ARBA00022989"/>
    </source>
</evidence>
<dbReference type="PANTHER" id="PTHR43185">
    <property type="entry name" value="FERROUS IRON TRANSPORT PROTEIN B"/>
    <property type="match status" value="1"/>
</dbReference>
<evidence type="ECO:0000256" key="3">
    <source>
        <dbReference type="ARBA" id="ARBA00022475"/>
    </source>
</evidence>
<keyword evidence="6" id="KW-0547">Nucleotide-binding</keyword>
<keyword evidence="2" id="KW-0813">Transport</keyword>
<organism evidence="17">
    <name type="scientific">bioreactor metagenome</name>
    <dbReference type="NCBI Taxonomy" id="1076179"/>
    <lineage>
        <taxon>unclassified sequences</taxon>
        <taxon>metagenomes</taxon>
        <taxon>ecological metagenomes</taxon>
    </lineage>
</organism>
<dbReference type="InterPro" id="IPR011642">
    <property type="entry name" value="Gate_dom"/>
</dbReference>
<dbReference type="GO" id="GO:0005525">
    <property type="term" value="F:GTP binding"/>
    <property type="evidence" value="ECO:0007669"/>
    <property type="project" value="UniProtKB-KW"/>
</dbReference>
<dbReference type="GO" id="GO:0005886">
    <property type="term" value="C:plasma membrane"/>
    <property type="evidence" value="ECO:0007669"/>
    <property type="project" value="UniProtKB-SubCell"/>
</dbReference>
<dbReference type="Pfam" id="PF17910">
    <property type="entry name" value="FeoB_Cyto"/>
    <property type="match status" value="1"/>
</dbReference>
<evidence type="ECO:0000256" key="8">
    <source>
        <dbReference type="ARBA" id="ARBA00023004"/>
    </source>
</evidence>
<feature type="transmembrane region" description="Helical" evidence="13">
    <location>
        <begin position="301"/>
        <end position="321"/>
    </location>
</feature>
<dbReference type="AlphaFoldDB" id="A0A645BJ28"/>
<dbReference type="Gene3D" id="1.10.287.1770">
    <property type="match status" value="1"/>
</dbReference>
<dbReference type="Pfam" id="PF07664">
    <property type="entry name" value="FeoB_C"/>
    <property type="match status" value="1"/>
</dbReference>
<dbReference type="InterPro" id="IPR050860">
    <property type="entry name" value="FeoB_GTPase"/>
</dbReference>
<dbReference type="InterPro" id="IPR041069">
    <property type="entry name" value="FeoB_Cyto"/>
</dbReference>
<dbReference type="EMBL" id="VSSQ01020533">
    <property type="protein sequence ID" value="MPM65470.1"/>
    <property type="molecule type" value="Genomic_DNA"/>
</dbReference>
<dbReference type="InterPro" id="IPR011640">
    <property type="entry name" value="Fe2_transport_prot_B_C"/>
</dbReference>
<reference evidence="17" key="1">
    <citation type="submission" date="2019-08" db="EMBL/GenBank/DDBJ databases">
        <authorList>
            <person name="Kucharzyk K."/>
            <person name="Murdoch R.W."/>
            <person name="Higgins S."/>
            <person name="Loffler F."/>
        </authorList>
    </citation>
    <scope>NUCLEOTIDE SEQUENCE</scope>
</reference>
<feature type="transmembrane region" description="Helical" evidence="13">
    <location>
        <begin position="271"/>
        <end position="295"/>
    </location>
</feature>
<keyword evidence="3" id="KW-1003">Cell membrane</keyword>
<feature type="domain" description="Ferrous iron transport protein B C-terminal" evidence="14">
    <location>
        <begin position="305"/>
        <end position="356"/>
    </location>
</feature>
<feature type="transmembrane region" description="Helical" evidence="13">
    <location>
        <begin position="131"/>
        <end position="149"/>
    </location>
</feature>
<evidence type="ECO:0000256" key="4">
    <source>
        <dbReference type="ARBA" id="ARBA00022496"/>
    </source>
</evidence>
<evidence type="ECO:0000256" key="1">
    <source>
        <dbReference type="ARBA" id="ARBA00004651"/>
    </source>
</evidence>
<evidence type="ECO:0000256" key="13">
    <source>
        <dbReference type="SAM" id="Phobius"/>
    </source>
</evidence>
<keyword evidence="8" id="KW-0408">Iron</keyword>
<feature type="transmembrane region" description="Helical" evidence="13">
    <location>
        <begin position="393"/>
        <end position="412"/>
    </location>
</feature>
<feature type="domain" description="Nucleoside transporter/FeoB GTPase Gate" evidence="15">
    <location>
        <begin position="362"/>
        <end position="490"/>
    </location>
</feature>
<evidence type="ECO:0000256" key="12">
    <source>
        <dbReference type="ARBA" id="ARBA00031200"/>
    </source>
</evidence>
<name>A0A645BJ28_9ZZZZ</name>
<evidence type="ECO:0000259" key="16">
    <source>
        <dbReference type="Pfam" id="PF17910"/>
    </source>
</evidence>
<feature type="transmembrane region" description="Helical" evidence="13">
    <location>
        <begin position="424"/>
        <end position="443"/>
    </location>
</feature>
<evidence type="ECO:0000256" key="2">
    <source>
        <dbReference type="ARBA" id="ARBA00022448"/>
    </source>
</evidence>
<keyword evidence="9" id="KW-0406">Ion transport</keyword>
<keyword evidence="10" id="KW-0342">GTP-binding</keyword>
<sequence>MLKEAISLAEVKVKTYSLPIFKGDLDKTLEKIENLFDDEIPEYLRRWFAIKLFERDEKVLAKQKMFHNLRVKTEQIITQYEDEVDDDAESIITNARYEYISSIIHRCITKKRKSHELSTSDKIDRILTNRILALPIFFLIMWLVYYVSIQTLGDLSTGFMEDTFSAISDGLGGMMEEAGVSATLQSLVLDGIVGGVGAVLGFVPQIMILFFFLSFLEDCGYMARVAFIMDRIFRRFGLSGKSFIPMLIGSGCSVPGIMASRTIENEQDRKMTIMLTPFIPCSAKMPVFVLFAAALFPEQSWVGPSMYFWGIAMVIFSGILLKKTSAFGGEPAPFVMELPQYHLPTMKGVMIHMWERARSFIVKAGTIIFIASALVWMLQTFNFSLEMVDPEESMLATIGTAIAPIFAPMGFGTWQAAFAAISGFLAKEVVVSTFAILAGLGAATEEDPNLIQVMQTMFTPASAYAFMVFTLLASPCFAAIGAIRREMGSWKWTFAALAYQTGLAYVMATLIYQIGSRI</sequence>
<evidence type="ECO:0000256" key="5">
    <source>
        <dbReference type="ARBA" id="ARBA00022692"/>
    </source>
</evidence>
<keyword evidence="5 13" id="KW-0812">Transmembrane</keyword>
<evidence type="ECO:0000259" key="15">
    <source>
        <dbReference type="Pfam" id="PF07670"/>
    </source>
</evidence>
<feature type="transmembrane region" description="Helical" evidence="13">
    <location>
        <begin position="463"/>
        <end position="482"/>
    </location>
</feature>
<dbReference type="Pfam" id="PF07670">
    <property type="entry name" value="Gate"/>
    <property type="match status" value="2"/>
</dbReference>
<accession>A0A645BJ28</accession>
<keyword evidence="4" id="KW-0410">Iron transport</keyword>
<dbReference type="InterPro" id="IPR003373">
    <property type="entry name" value="Fe2_transport_prot-B"/>
</dbReference>
<dbReference type="GO" id="GO:0015093">
    <property type="term" value="F:ferrous iron transmembrane transporter activity"/>
    <property type="evidence" value="ECO:0007669"/>
    <property type="project" value="InterPro"/>
</dbReference>
<evidence type="ECO:0000256" key="9">
    <source>
        <dbReference type="ARBA" id="ARBA00023065"/>
    </source>
</evidence>
<evidence type="ECO:0000256" key="11">
    <source>
        <dbReference type="ARBA" id="ARBA00023136"/>
    </source>
</evidence>